<feature type="domain" description="HTH marR-type" evidence="1">
    <location>
        <begin position="1"/>
        <end position="149"/>
    </location>
</feature>
<evidence type="ECO:0000259" key="1">
    <source>
        <dbReference type="PROSITE" id="PS50995"/>
    </source>
</evidence>
<dbReference type="Proteomes" id="UP001319200">
    <property type="component" value="Unassembled WGS sequence"/>
</dbReference>
<dbReference type="RefSeq" id="WP_254170027.1">
    <property type="nucleotide sequence ID" value="NZ_JAHESF010000066.1"/>
</dbReference>
<dbReference type="GO" id="GO:0003700">
    <property type="term" value="F:DNA-binding transcription factor activity"/>
    <property type="evidence" value="ECO:0007669"/>
    <property type="project" value="InterPro"/>
</dbReference>
<dbReference type="InterPro" id="IPR000835">
    <property type="entry name" value="HTH_MarR-typ"/>
</dbReference>
<dbReference type="InterPro" id="IPR039422">
    <property type="entry name" value="MarR/SlyA-like"/>
</dbReference>
<dbReference type="PANTHER" id="PTHR33164">
    <property type="entry name" value="TRANSCRIPTIONAL REGULATOR, MARR FAMILY"/>
    <property type="match status" value="1"/>
</dbReference>
<name>A0AAP2DRW0_9BACT</name>
<evidence type="ECO:0000313" key="3">
    <source>
        <dbReference type="Proteomes" id="UP001319200"/>
    </source>
</evidence>
<reference evidence="2 3" key="1">
    <citation type="submission" date="2021-05" db="EMBL/GenBank/DDBJ databases">
        <title>A Polyphasic approach of four new species of the genus Ohtaekwangia: Ohtaekwangia histidinii sp. nov., Ohtaekwangia cretensis sp. nov., Ohtaekwangia indiensis sp. nov., Ohtaekwangia reichenbachii sp. nov. from diverse environment.</title>
        <authorList>
            <person name="Octaviana S."/>
        </authorList>
    </citation>
    <scope>NUCLEOTIDE SEQUENCE [LARGE SCALE GENOMIC DNA]</scope>
    <source>
        <strain evidence="2 3">PWU4</strain>
    </source>
</reference>
<dbReference type="EMBL" id="JAHESF010000066">
    <property type="protein sequence ID" value="MBT1701345.1"/>
    <property type="molecule type" value="Genomic_DNA"/>
</dbReference>
<organism evidence="2 3">
    <name type="scientific">Chryseosolibacter histidini</name>
    <dbReference type="NCBI Taxonomy" id="2782349"/>
    <lineage>
        <taxon>Bacteria</taxon>
        <taxon>Pseudomonadati</taxon>
        <taxon>Bacteroidota</taxon>
        <taxon>Cytophagia</taxon>
        <taxon>Cytophagales</taxon>
        <taxon>Chryseotaleaceae</taxon>
        <taxon>Chryseosolibacter</taxon>
    </lineage>
</organism>
<dbReference type="PANTHER" id="PTHR33164:SF43">
    <property type="entry name" value="HTH-TYPE TRANSCRIPTIONAL REPRESSOR YETL"/>
    <property type="match status" value="1"/>
</dbReference>
<dbReference type="PRINTS" id="PR00598">
    <property type="entry name" value="HTHMARR"/>
</dbReference>
<gene>
    <name evidence="2" type="ORF">KK083_30915</name>
</gene>
<comment type="caution">
    <text evidence="2">The sequence shown here is derived from an EMBL/GenBank/DDBJ whole genome shotgun (WGS) entry which is preliminary data.</text>
</comment>
<dbReference type="InterPro" id="IPR036390">
    <property type="entry name" value="WH_DNA-bd_sf"/>
</dbReference>
<sequence>MSLEQDIQQEKFNSEHEKAALNIIFTSGWLRHINLGRLKPYDITPEQFNVLRILRGSHPKTMMLADITSRMLDKSSNATRLVEKLRQKGLVNRVICENNRRQVDISITDKGLAVLKKIDGEEKEWLDQISTITKAEAQELNRILDKLRA</sequence>
<dbReference type="SUPFAM" id="SSF46785">
    <property type="entry name" value="Winged helix' DNA-binding domain"/>
    <property type="match status" value="1"/>
</dbReference>
<dbReference type="Pfam" id="PF01047">
    <property type="entry name" value="MarR"/>
    <property type="match status" value="1"/>
</dbReference>
<protein>
    <submittedName>
        <fullName evidence="2">MarR family transcriptional regulator</fullName>
    </submittedName>
</protein>
<dbReference type="AlphaFoldDB" id="A0AAP2DRW0"/>
<dbReference type="Gene3D" id="1.10.10.10">
    <property type="entry name" value="Winged helix-like DNA-binding domain superfamily/Winged helix DNA-binding domain"/>
    <property type="match status" value="1"/>
</dbReference>
<keyword evidence="3" id="KW-1185">Reference proteome</keyword>
<dbReference type="PROSITE" id="PS50995">
    <property type="entry name" value="HTH_MARR_2"/>
    <property type="match status" value="1"/>
</dbReference>
<evidence type="ECO:0000313" key="2">
    <source>
        <dbReference type="EMBL" id="MBT1701345.1"/>
    </source>
</evidence>
<dbReference type="SMART" id="SM00347">
    <property type="entry name" value="HTH_MARR"/>
    <property type="match status" value="1"/>
</dbReference>
<dbReference type="GO" id="GO:0006950">
    <property type="term" value="P:response to stress"/>
    <property type="evidence" value="ECO:0007669"/>
    <property type="project" value="TreeGrafter"/>
</dbReference>
<proteinExistence type="predicted"/>
<accession>A0AAP2DRW0</accession>
<dbReference type="InterPro" id="IPR036388">
    <property type="entry name" value="WH-like_DNA-bd_sf"/>
</dbReference>